<keyword evidence="7" id="KW-0675">Receptor</keyword>
<dbReference type="PROSITE" id="PS50262">
    <property type="entry name" value="G_PROTEIN_RECEP_F1_2"/>
    <property type="match status" value="1"/>
</dbReference>
<dbReference type="AlphaFoldDB" id="A0A3Q3G5F3"/>
<reference evidence="11" key="2">
    <citation type="submission" date="2025-09" db="UniProtKB">
        <authorList>
            <consortium name="Ensembl"/>
        </authorList>
    </citation>
    <scope>IDENTIFICATION</scope>
</reference>
<dbReference type="GO" id="GO:0005886">
    <property type="term" value="C:plasma membrane"/>
    <property type="evidence" value="ECO:0007669"/>
    <property type="project" value="UniProtKB-SubCell"/>
</dbReference>
<evidence type="ECO:0000256" key="9">
    <source>
        <dbReference type="SAM" id="Phobius"/>
    </source>
</evidence>
<evidence type="ECO:0000256" key="2">
    <source>
        <dbReference type="ARBA" id="ARBA00022475"/>
    </source>
</evidence>
<evidence type="ECO:0000256" key="8">
    <source>
        <dbReference type="ARBA" id="ARBA00023224"/>
    </source>
</evidence>
<keyword evidence="8" id="KW-0807">Transducer</keyword>
<keyword evidence="6 9" id="KW-0472">Membrane</keyword>
<dbReference type="SUPFAM" id="SSF81321">
    <property type="entry name" value="Family A G protein-coupled receptor-like"/>
    <property type="match status" value="1"/>
</dbReference>
<evidence type="ECO:0000256" key="3">
    <source>
        <dbReference type="ARBA" id="ARBA00022692"/>
    </source>
</evidence>
<feature type="domain" description="G-protein coupled receptors family 1 profile" evidence="10">
    <location>
        <begin position="1"/>
        <end position="58"/>
    </location>
</feature>
<organism evidence="11 12">
    <name type="scientific">Kryptolebias marmoratus</name>
    <name type="common">Mangrove killifish</name>
    <name type="synonym">Rivulus marmoratus</name>
    <dbReference type="NCBI Taxonomy" id="37003"/>
    <lineage>
        <taxon>Eukaryota</taxon>
        <taxon>Metazoa</taxon>
        <taxon>Chordata</taxon>
        <taxon>Craniata</taxon>
        <taxon>Vertebrata</taxon>
        <taxon>Euteleostomi</taxon>
        <taxon>Actinopterygii</taxon>
        <taxon>Neopterygii</taxon>
        <taxon>Teleostei</taxon>
        <taxon>Neoteleostei</taxon>
        <taxon>Acanthomorphata</taxon>
        <taxon>Ovalentaria</taxon>
        <taxon>Atherinomorphae</taxon>
        <taxon>Cyprinodontiformes</taxon>
        <taxon>Rivulidae</taxon>
        <taxon>Kryptolebias</taxon>
    </lineage>
</organism>
<evidence type="ECO:0000256" key="1">
    <source>
        <dbReference type="ARBA" id="ARBA00004651"/>
    </source>
</evidence>
<dbReference type="Gene3D" id="1.20.1070.10">
    <property type="entry name" value="Rhodopsin 7-helix transmembrane proteins"/>
    <property type="match status" value="1"/>
</dbReference>
<keyword evidence="12" id="KW-1185">Reference proteome</keyword>
<name>A0A3Q3G5F3_KRYMA</name>
<dbReference type="PANTHER" id="PTHR24233">
    <property type="entry name" value="P2Y PURINOCEPTOR-RELATED G-PROTEIN COUPLED RECEPTOR"/>
    <property type="match status" value="1"/>
</dbReference>
<keyword evidence="5" id="KW-0297">G-protein coupled receptor</keyword>
<dbReference type="Proteomes" id="UP000264800">
    <property type="component" value="Unplaced"/>
</dbReference>
<reference evidence="11" key="1">
    <citation type="submission" date="2025-08" db="UniProtKB">
        <authorList>
            <consortium name="Ensembl"/>
        </authorList>
    </citation>
    <scope>IDENTIFICATION</scope>
</reference>
<feature type="transmembrane region" description="Helical" evidence="9">
    <location>
        <begin position="43"/>
        <end position="65"/>
    </location>
</feature>
<evidence type="ECO:0000256" key="7">
    <source>
        <dbReference type="ARBA" id="ARBA00023170"/>
    </source>
</evidence>
<dbReference type="PANTHER" id="PTHR24233:SF11">
    <property type="entry name" value="P2Y PURINOCEPTOR 14-LIKE"/>
    <property type="match status" value="1"/>
</dbReference>
<keyword evidence="3 9" id="KW-0812">Transmembrane</keyword>
<keyword evidence="2" id="KW-1003">Cell membrane</keyword>
<evidence type="ECO:0000256" key="5">
    <source>
        <dbReference type="ARBA" id="ARBA00023040"/>
    </source>
</evidence>
<accession>A0A3Q3G5F3</accession>
<evidence type="ECO:0000313" key="12">
    <source>
        <dbReference type="Proteomes" id="UP000264800"/>
    </source>
</evidence>
<comment type="subcellular location">
    <subcellularLocation>
        <location evidence="1">Cell membrane</location>
        <topology evidence="1">Multi-pass membrane protein</topology>
    </subcellularLocation>
</comment>
<sequence length="117" mass="13530">MLVLVSVFCVCFIPYHLVRLPYAFIKNLLCLSSSWFFYLKELTIVVSLLNVCLDPLIYFIFCKAFRTQLSIRRAFSTTQITLQVTNTHRRSSNGQTGSFRNLRRLSLTPNTNQISTV</sequence>
<evidence type="ECO:0000259" key="10">
    <source>
        <dbReference type="PROSITE" id="PS50262"/>
    </source>
</evidence>
<evidence type="ECO:0000256" key="6">
    <source>
        <dbReference type="ARBA" id="ARBA00023136"/>
    </source>
</evidence>
<proteinExistence type="predicted"/>
<dbReference type="GO" id="GO:0045028">
    <property type="term" value="F:G protein-coupled purinergic nucleotide receptor activity"/>
    <property type="evidence" value="ECO:0007669"/>
    <property type="project" value="TreeGrafter"/>
</dbReference>
<keyword evidence="4 9" id="KW-1133">Transmembrane helix</keyword>
<dbReference type="Ensembl" id="ENSKMAT00000019685.1">
    <property type="protein sequence ID" value="ENSKMAP00000019422.1"/>
    <property type="gene ID" value="ENSKMAG00000014442.1"/>
</dbReference>
<dbReference type="InterPro" id="IPR017452">
    <property type="entry name" value="GPCR_Rhodpsn_7TM"/>
</dbReference>
<evidence type="ECO:0000313" key="11">
    <source>
        <dbReference type="Ensembl" id="ENSKMAP00000019422.1"/>
    </source>
</evidence>
<evidence type="ECO:0000256" key="4">
    <source>
        <dbReference type="ARBA" id="ARBA00022989"/>
    </source>
</evidence>
<dbReference type="GeneTree" id="ENSGT00940000172747"/>
<protein>
    <recommendedName>
        <fullName evidence="10">G-protein coupled receptors family 1 profile domain-containing protein</fullName>
    </recommendedName>
</protein>